<dbReference type="Pfam" id="PF00512">
    <property type="entry name" value="HisKA"/>
    <property type="match status" value="1"/>
</dbReference>
<keyword evidence="7 13" id="KW-0067">ATP-binding</keyword>
<feature type="region of interest" description="Disordered" evidence="9">
    <location>
        <begin position="1"/>
        <end position="26"/>
    </location>
</feature>
<dbReference type="Pfam" id="PF00069">
    <property type="entry name" value="Pkinase"/>
    <property type="match status" value="1"/>
</dbReference>
<dbReference type="GO" id="GO:0005524">
    <property type="term" value="F:ATP binding"/>
    <property type="evidence" value="ECO:0007669"/>
    <property type="project" value="UniProtKB-KW"/>
</dbReference>
<name>A0ABW9A489_9BURK</name>
<dbReference type="InterPro" id="IPR036097">
    <property type="entry name" value="HisK_dim/P_sf"/>
</dbReference>
<evidence type="ECO:0000259" key="11">
    <source>
        <dbReference type="PROSITE" id="PS50109"/>
    </source>
</evidence>
<evidence type="ECO:0000313" key="13">
    <source>
        <dbReference type="EMBL" id="MFL9923104.1"/>
    </source>
</evidence>
<dbReference type="EC" id="2.7.13.3" evidence="2"/>
<dbReference type="PANTHER" id="PTHR43065">
    <property type="entry name" value="SENSOR HISTIDINE KINASE"/>
    <property type="match status" value="1"/>
</dbReference>
<gene>
    <name evidence="13" type="ORF">PQR62_02420</name>
</gene>
<feature type="domain" description="PAC" evidence="12">
    <location>
        <begin position="628"/>
        <end position="680"/>
    </location>
</feature>
<comment type="caution">
    <text evidence="13">The sequence shown here is derived from an EMBL/GenBank/DDBJ whole genome shotgun (WGS) entry which is preliminary data.</text>
</comment>
<dbReference type="Pfam" id="PF08447">
    <property type="entry name" value="PAS_3"/>
    <property type="match status" value="1"/>
</dbReference>
<evidence type="ECO:0000256" key="4">
    <source>
        <dbReference type="ARBA" id="ARBA00022679"/>
    </source>
</evidence>
<evidence type="ECO:0000256" key="1">
    <source>
        <dbReference type="ARBA" id="ARBA00000085"/>
    </source>
</evidence>
<dbReference type="InterPro" id="IPR036890">
    <property type="entry name" value="HATPase_C_sf"/>
</dbReference>
<dbReference type="Pfam" id="PF01590">
    <property type="entry name" value="GAF"/>
    <property type="match status" value="1"/>
</dbReference>
<dbReference type="SUPFAM" id="SSF55781">
    <property type="entry name" value="GAF domain-like"/>
    <property type="match status" value="1"/>
</dbReference>
<keyword evidence="14" id="KW-1185">Reference proteome</keyword>
<comment type="catalytic activity">
    <reaction evidence="1">
        <text>ATP + protein L-histidine = ADP + protein N-phospho-L-histidine.</text>
        <dbReference type="EC" id="2.7.13.3"/>
    </reaction>
</comment>
<reference evidence="13 14" key="1">
    <citation type="journal article" date="2024" name="Chem. Sci.">
        <title>Discovery of megapolipeptins by genome mining of a Burkholderiales bacteria collection.</title>
        <authorList>
            <person name="Paulo B.S."/>
            <person name="Recchia M.J.J."/>
            <person name="Lee S."/>
            <person name="Fergusson C.H."/>
            <person name="Romanowski S.B."/>
            <person name="Hernandez A."/>
            <person name="Krull N."/>
            <person name="Liu D.Y."/>
            <person name="Cavanagh H."/>
            <person name="Bos A."/>
            <person name="Gray C.A."/>
            <person name="Murphy B.T."/>
            <person name="Linington R.G."/>
            <person name="Eustaquio A.S."/>
        </authorList>
    </citation>
    <scope>NUCLEOTIDE SEQUENCE [LARGE SCALE GENOMIC DNA]</scope>
    <source>
        <strain evidence="13 14">RL21-008-BIB-A</strain>
    </source>
</reference>
<dbReference type="Gene3D" id="3.30.565.10">
    <property type="entry name" value="Histidine kinase-like ATPase, C-terminal domain"/>
    <property type="match status" value="1"/>
</dbReference>
<dbReference type="InterPro" id="IPR029016">
    <property type="entry name" value="GAF-like_dom_sf"/>
</dbReference>
<keyword evidence="8" id="KW-0902">Two-component regulatory system</keyword>
<feature type="compositionally biased region" description="Low complexity" evidence="9">
    <location>
        <begin position="17"/>
        <end position="26"/>
    </location>
</feature>
<dbReference type="InterPro" id="IPR000014">
    <property type="entry name" value="PAS"/>
</dbReference>
<dbReference type="SUPFAM" id="SSF55785">
    <property type="entry name" value="PYP-like sensor domain (PAS domain)"/>
    <property type="match status" value="1"/>
</dbReference>
<dbReference type="InterPro" id="IPR011009">
    <property type="entry name" value="Kinase-like_dom_sf"/>
</dbReference>
<dbReference type="Gene3D" id="1.10.510.10">
    <property type="entry name" value="Transferase(Phosphotransferase) domain 1"/>
    <property type="match status" value="1"/>
</dbReference>
<organism evidence="13 14">
    <name type="scientific">Herbaspirillum lusitanum</name>
    <dbReference type="NCBI Taxonomy" id="213312"/>
    <lineage>
        <taxon>Bacteria</taxon>
        <taxon>Pseudomonadati</taxon>
        <taxon>Pseudomonadota</taxon>
        <taxon>Betaproteobacteria</taxon>
        <taxon>Burkholderiales</taxon>
        <taxon>Oxalobacteraceae</taxon>
        <taxon>Herbaspirillum</taxon>
    </lineage>
</organism>
<dbReference type="PROSITE" id="PS50109">
    <property type="entry name" value="HIS_KIN"/>
    <property type="match status" value="1"/>
</dbReference>
<dbReference type="SUPFAM" id="SSF47384">
    <property type="entry name" value="Homodimeric domain of signal transducing histidine kinase"/>
    <property type="match status" value="1"/>
</dbReference>
<dbReference type="SMART" id="SM00220">
    <property type="entry name" value="S_TKc"/>
    <property type="match status" value="1"/>
</dbReference>
<dbReference type="InterPro" id="IPR000719">
    <property type="entry name" value="Prot_kinase_dom"/>
</dbReference>
<sequence length="916" mass="99375">MNKLNSVDMQAPETRKAPAASTSSPSTSALDAAALRFRLTDYSYAPLSETGAVAYLRAWRLDAQSPPLAIARARSDLLLTEAASQLRHELALRTVLDSAWAIKPMASVSTRETMTLLYEDGDVIALDKLAPHAIAPECFLPLAWKMADATEAMHGAGLTHRNLNPACFFIDADRTRHDGLNHRVRIGGFGFAALSDAGAPMAAGGAPPYLSPEHSGRSAHAVDLRSDLYSLGIMFYAMLAGHLPFGISGLQSTAAEWMHFHIASEAVPLDQFDKNIPAPLSQLVMRLLEKNPARRYQSAAALKAGLEQCSPALPPTAANVPPVAGICNSSQKDVEASTRISPDMRNGDARLASETAGIRDLSSVIRAARALTEKIQLDELVQSIMSVTLEHVGAERGLLIRVDGKQSWIEACARTTASGITVDLTHAAVSADDLPLSMLNLALISGHRICAREDGSLQQLQSDLPDDHSMPAADNNLQLFTALCFPLLKQGKVVGALYLENRVLPDAFTIEHTQILQLLASQAAISLENARLYAALLAENAQRARAESALRASQTSLKLGEQFNHTGSMRYLLQEGLMYCSEELCRIYGLESGKDYISYEEFSALMHPDDRASVLETVEAAIAAGGTIRVEHRICRKSDGEVRYISGIGKPFYVDGKCSEYVGTATDITSRRQAEDALRMAQADLARVARATTVGQLTASIAHEINQPLMSIVSNAGASLRWLDRQPMHLENARAGLHDIVSEGQRAGEMIRSLQSLTRNTEPVFERINLNAAIRHILAISRSELERCEVSLQLALVQENVSVQGDFVQIQQVLLNLVINAIEAMADITTRARVLSISSFIEDGTRITVKVEDTGEGMSEADTGRVFEAFYTTKKNGMGMGLAICRSIVESHKGRLHAEVRQPHGSVFSFYLPLSA</sequence>
<dbReference type="NCBIfam" id="TIGR00229">
    <property type="entry name" value="sensory_box"/>
    <property type="match status" value="1"/>
</dbReference>
<keyword evidence="3" id="KW-0597">Phosphoprotein</keyword>
<dbReference type="InterPro" id="IPR005467">
    <property type="entry name" value="His_kinase_dom"/>
</dbReference>
<evidence type="ECO:0000256" key="8">
    <source>
        <dbReference type="ARBA" id="ARBA00023012"/>
    </source>
</evidence>
<evidence type="ECO:0000256" key="5">
    <source>
        <dbReference type="ARBA" id="ARBA00022741"/>
    </source>
</evidence>
<protein>
    <recommendedName>
        <fullName evidence="2">histidine kinase</fullName>
        <ecNumber evidence="2">2.7.13.3</ecNumber>
    </recommendedName>
</protein>
<evidence type="ECO:0000259" key="10">
    <source>
        <dbReference type="PROSITE" id="PS50011"/>
    </source>
</evidence>
<evidence type="ECO:0000256" key="6">
    <source>
        <dbReference type="ARBA" id="ARBA00022777"/>
    </source>
</evidence>
<dbReference type="PRINTS" id="PR00344">
    <property type="entry name" value="BCTRLSENSOR"/>
</dbReference>
<proteinExistence type="predicted"/>
<dbReference type="InterPro" id="IPR003594">
    <property type="entry name" value="HATPase_dom"/>
</dbReference>
<dbReference type="Gene3D" id="3.30.450.20">
    <property type="entry name" value="PAS domain"/>
    <property type="match status" value="1"/>
</dbReference>
<dbReference type="EMBL" id="JAQQFM010000001">
    <property type="protein sequence ID" value="MFL9923104.1"/>
    <property type="molecule type" value="Genomic_DNA"/>
</dbReference>
<dbReference type="Proteomes" id="UP001629246">
    <property type="component" value="Unassembled WGS sequence"/>
</dbReference>
<dbReference type="Pfam" id="PF02518">
    <property type="entry name" value="HATPase_c"/>
    <property type="match status" value="1"/>
</dbReference>
<dbReference type="InterPro" id="IPR003661">
    <property type="entry name" value="HisK_dim/P_dom"/>
</dbReference>
<feature type="domain" description="Protein kinase" evidence="10">
    <location>
        <begin position="44"/>
        <end position="313"/>
    </location>
</feature>
<dbReference type="SMART" id="SM00388">
    <property type="entry name" value="HisKA"/>
    <property type="match status" value="1"/>
</dbReference>
<dbReference type="InterPro" id="IPR003018">
    <property type="entry name" value="GAF"/>
</dbReference>
<dbReference type="PROSITE" id="PS50011">
    <property type="entry name" value="PROTEIN_KINASE_DOM"/>
    <property type="match status" value="1"/>
</dbReference>
<dbReference type="CDD" id="cd00082">
    <property type="entry name" value="HisKA"/>
    <property type="match status" value="1"/>
</dbReference>
<evidence type="ECO:0000313" key="14">
    <source>
        <dbReference type="Proteomes" id="UP001629246"/>
    </source>
</evidence>
<dbReference type="InterPro" id="IPR000700">
    <property type="entry name" value="PAS-assoc_C"/>
</dbReference>
<dbReference type="SUPFAM" id="SSF56112">
    <property type="entry name" value="Protein kinase-like (PK-like)"/>
    <property type="match status" value="1"/>
</dbReference>
<dbReference type="Gene3D" id="2.10.70.100">
    <property type="match status" value="1"/>
</dbReference>
<dbReference type="RefSeq" id="WP_408154401.1">
    <property type="nucleotide sequence ID" value="NZ_JAQQFM010000001.1"/>
</dbReference>
<dbReference type="PROSITE" id="PS50113">
    <property type="entry name" value="PAC"/>
    <property type="match status" value="1"/>
</dbReference>
<dbReference type="SMART" id="SM00065">
    <property type="entry name" value="GAF"/>
    <property type="match status" value="1"/>
</dbReference>
<feature type="domain" description="Histidine kinase" evidence="11">
    <location>
        <begin position="700"/>
        <end position="916"/>
    </location>
</feature>
<dbReference type="SUPFAM" id="SSF55874">
    <property type="entry name" value="ATPase domain of HSP90 chaperone/DNA topoisomerase II/histidine kinase"/>
    <property type="match status" value="1"/>
</dbReference>
<evidence type="ECO:0000256" key="7">
    <source>
        <dbReference type="ARBA" id="ARBA00022840"/>
    </source>
</evidence>
<evidence type="ECO:0000259" key="12">
    <source>
        <dbReference type="PROSITE" id="PS50113"/>
    </source>
</evidence>
<dbReference type="InterPro" id="IPR035965">
    <property type="entry name" value="PAS-like_dom_sf"/>
</dbReference>
<keyword evidence="5" id="KW-0547">Nucleotide-binding</keyword>
<evidence type="ECO:0000256" key="2">
    <source>
        <dbReference type="ARBA" id="ARBA00012438"/>
    </source>
</evidence>
<evidence type="ECO:0000256" key="3">
    <source>
        <dbReference type="ARBA" id="ARBA00022553"/>
    </source>
</evidence>
<dbReference type="PANTHER" id="PTHR43065:SF10">
    <property type="entry name" value="PEROXIDE STRESS-ACTIVATED HISTIDINE KINASE MAK3"/>
    <property type="match status" value="1"/>
</dbReference>
<keyword evidence="6" id="KW-0418">Kinase</keyword>
<evidence type="ECO:0000256" key="9">
    <source>
        <dbReference type="SAM" id="MobiDB-lite"/>
    </source>
</evidence>
<dbReference type="Gene3D" id="3.30.450.40">
    <property type="match status" value="1"/>
</dbReference>
<dbReference type="Gene3D" id="1.10.287.130">
    <property type="match status" value="1"/>
</dbReference>
<keyword evidence="4" id="KW-0808">Transferase</keyword>
<dbReference type="CDD" id="cd00130">
    <property type="entry name" value="PAS"/>
    <property type="match status" value="1"/>
</dbReference>
<dbReference type="InterPro" id="IPR013655">
    <property type="entry name" value="PAS_fold_3"/>
</dbReference>
<dbReference type="SMART" id="SM00387">
    <property type="entry name" value="HATPase_c"/>
    <property type="match status" value="1"/>
</dbReference>
<dbReference type="InterPro" id="IPR004358">
    <property type="entry name" value="Sig_transdc_His_kin-like_C"/>
</dbReference>
<accession>A0ABW9A489</accession>